<reference evidence="1 2" key="1">
    <citation type="submission" date="2018-03" db="EMBL/GenBank/DDBJ databases">
        <title>Bioinformatic expansion and discovery of thiopeptide antibiotics.</title>
        <authorList>
            <person name="Schwalen C.J."/>
            <person name="Hudson G.A."/>
            <person name="Mitchell D.A."/>
        </authorList>
    </citation>
    <scope>NUCLEOTIDE SEQUENCE [LARGE SCALE GENOMIC DNA]</scope>
    <source>
        <strain evidence="1 2">ATCC 21389</strain>
    </source>
</reference>
<dbReference type="Proteomes" id="UP000248039">
    <property type="component" value="Unassembled WGS sequence"/>
</dbReference>
<proteinExistence type="predicted"/>
<evidence type="ECO:0000313" key="2">
    <source>
        <dbReference type="Proteomes" id="UP000248039"/>
    </source>
</evidence>
<name>A0A2V4NE67_9ACTN</name>
<dbReference type="EMBL" id="PYBW01000028">
    <property type="protein sequence ID" value="PYC83439.1"/>
    <property type="molecule type" value="Genomic_DNA"/>
</dbReference>
<gene>
    <name evidence="1" type="ORF">C7C46_08890</name>
</gene>
<sequence>MNDDQDQPLGPIIDGLGVAAHLADGELAAAAVVLLKVLQADGSTRLSLAYSDGLGWIERAGMLRVAELIESSTTSVEGAS</sequence>
<comment type="caution">
    <text evidence="1">The sequence shown here is derived from an EMBL/GenBank/DDBJ whole genome shotgun (WGS) entry which is preliminary data.</text>
</comment>
<organism evidence="1 2">
    <name type="scientific">Streptomyces tateyamensis</name>
    <dbReference type="NCBI Taxonomy" id="565073"/>
    <lineage>
        <taxon>Bacteria</taxon>
        <taxon>Bacillati</taxon>
        <taxon>Actinomycetota</taxon>
        <taxon>Actinomycetes</taxon>
        <taxon>Kitasatosporales</taxon>
        <taxon>Streptomycetaceae</taxon>
        <taxon>Streptomyces</taxon>
    </lineage>
</organism>
<evidence type="ECO:0000313" key="1">
    <source>
        <dbReference type="EMBL" id="PYC83439.1"/>
    </source>
</evidence>
<keyword evidence="2" id="KW-1185">Reference proteome</keyword>
<dbReference type="RefSeq" id="WP_110667521.1">
    <property type="nucleotide sequence ID" value="NZ_PYBW01000028.1"/>
</dbReference>
<accession>A0A2V4NE67</accession>
<dbReference type="OrthoDB" id="4313836at2"/>
<protein>
    <submittedName>
        <fullName evidence="1">Uncharacterized protein</fullName>
    </submittedName>
</protein>
<dbReference type="AlphaFoldDB" id="A0A2V4NE67"/>